<evidence type="ECO:0000256" key="11">
    <source>
        <dbReference type="ARBA" id="ARBA00023027"/>
    </source>
</evidence>
<evidence type="ECO:0000256" key="5">
    <source>
        <dbReference type="ARBA" id="ARBA00022448"/>
    </source>
</evidence>
<evidence type="ECO:0000256" key="7">
    <source>
        <dbReference type="ARBA" id="ARBA00022692"/>
    </source>
</evidence>
<keyword evidence="5 16" id="KW-0813">Transport</keyword>
<dbReference type="GO" id="GO:0008137">
    <property type="term" value="F:NADH dehydrogenase (ubiquinone) activity"/>
    <property type="evidence" value="ECO:0007669"/>
    <property type="project" value="UniProtKB-UniRule"/>
</dbReference>
<feature type="transmembrane region" description="Helical" evidence="16">
    <location>
        <begin position="366"/>
        <end position="390"/>
    </location>
</feature>
<evidence type="ECO:0000256" key="2">
    <source>
        <dbReference type="ARBA" id="ARBA00009025"/>
    </source>
</evidence>
<feature type="transmembrane region" description="Helical" evidence="16">
    <location>
        <begin position="202"/>
        <end position="224"/>
    </location>
</feature>
<keyword evidence="13 16" id="KW-0496">Mitochondrion</keyword>
<feature type="transmembrane region" description="Helical" evidence="16">
    <location>
        <begin position="94"/>
        <end position="113"/>
    </location>
</feature>
<evidence type="ECO:0000256" key="16">
    <source>
        <dbReference type="RuleBase" id="RU003297"/>
    </source>
</evidence>
<keyword evidence="14 16" id="KW-0472">Membrane</keyword>
<accession>A0A515MNR7</accession>
<feature type="transmembrane region" description="Helical" evidence="16">
    <location>
        <begin position="55"/>
        <end position="82"/>
    </location>
</feature>
<keyword evidence="7 16" id="KW-0812">Transmembrane</keyword>
<evidence type="ECO:0000313" key="18">
    <source>
        <dbReference type="EMBL" id="QDM58578.1"/>
    </source>
</evidence>
<dbReference type="InterPro" id="IPR001750">
    <property type="entry name" value="ND/Mrp_TM"/>
</dbReference>
<dbReference type="Pfam" id="PF00361">
    <property type="entry name" value="Proton_antipo_M"/>
    <property type="match status" value="1"/>
</dbReference>
<evidence type="ECO:0000256" key="4">
    <source>
        <dbReference type="ARBA" id="ARBA00021006"/>
    </source>
</evidence>
<evidence type="ECO:0000259" key="17">
    <source>
        <dbReference type="Pfam" id="PF00361"/>
    </source>
</evidence>
<dbReference type="GO" id="GO:0031966">
    <property type="term" value="C:mitochondrial membrane"/>
    <property type="evidence" value="ECO:0007669"/>
    <property type="project" value="UniProtKB-SubCell"/>
</dbReference>
<dbReference type="PANTHER" id="PTHR43507">
    <property type="entry name" value="NADH-UBIQUINONE OXIDOREDUCTASE CHAIN 4"/>
    <property type="match status" value="1"/>
</dbReference>
<keyword evidence="10 16" id="KW-1133">Transmembrane helix</keyword>
<feature type="domain" description="NADH:quinone oxidoreductase/Mrp antiporter transmembrane" evidence="17">
    <location>
        <begin position="91"/>
        <end position="373"/>
    </location>
</feature>
<keyword evidence="9 16" id="KW-0249">Electron transport</keyword>
<keyword evidence="11 16" id="KW-0520">NAD</keyword>
<keyword evidence="8" id="KW-1278">Translocase</keyword>
<dbReference type="GO" id="GO:0042773">
    <property type="term" value="P:ATP synthesis coupled electron transport"/>
    <property type="evidence" value="ECO:0007669"/>
    <property type="project" value="InterPro"/>
</dbReference>
<proteinExistence type="inferred from homology"/>
<sequence length="427" mass="45996">MVGLLFSFLPCGGVVGIWQFFIACLLCSPMFLYCGSLEGYMMGGWFGVDEWSGSLAFLGAWLGALMIWSLIPSFSFCVWWVAVSSVFAFCSMSFVSFYVFFEISLVPVLILIIERGVQPERLSAVFYMVLYTLMGSLPFLALISFHHSVGNGFSMVLPAQMGGLLGPWGLLVMMAFLVKLPCYPFHLWLAKAHVEAPTEGSMALAGLLLKLGGIGLMRCMLVFGSFSAGIGSFLMALGMWGGFICSVICLRLLDAKSLVAYASVGHMALVLAGILSGSVVGWKGAVAMMVSHGLSSSGMFSLLGGFYEMVGSRSLLVMKGMGGYVPGLMVWWFVLCVSCMSCPPSFNFLAEVSLGMGVSSVCVELLMVFCFMAFFVGIYSLVLFSTIFHGVSGILRPKMGGLIKMGNMGVFHCVPILLLFVFSGCVI</sequence>
<evidence type="ECO:0000256" key="8">
    <source>
        <dbReference type="ARBA" id="ARBA00022967"/>
    </source>
</evidence>
<evidence type="ECO:0000256" key="12">
    <source>
        <dbReference type="ARBA" id="ARBA00023075"/>
    </source>
</evidence>
<keyword evidence="6 16" id="KW-0679">Respiratory chain</keyword>
<evidence type="ECO:0000256" key="13">
    <source>
        <dbReference type="ARBA" id="ARBA00023128"/>
    </source>
</evidence>
<gene>
    <name evidence="18" type="primary">nad4</name>
</gene>
<dbReference type="AlphaFoldDB" id="A0A515MNR7"/>
<keyword evidence="12 16" id="KW-0830">Ubiquinone</keyword>
<evidence type="ECO:0000256" key="15">
    <source>
        <dbReference type="ARBA" id="ARBA00049551"/>
    </source>
</evidence>
<dbReference type="EMBL" id="MN019127">
    <property type="protein sequence ID" value="QDM58578.1"/>
    <property type="molecule type" value="Genomic_DNA"/>
</dbReference>
<feature type="transmembrane region" description="Helical" evidence="16">
    <location>
        <begin position="125"/>
        <end position="145"/>
    </location>
</feature>
<evidence type="ECO:0000256" key="3">
    <source>
        <dbReference type="ARBA" id="ARBA00012944"/>
    </source>
</evidence>
<reference evidence="18" key="1">
    <citation type="submission" date="2019-06" db="EMBL/GenBank/DDBJ databases">
        <title>The complete mitochondrial genome and phylogenetic analysis of Spondylus violaceus.</title>
        <authorList>
            <person name="Liu F.Y."/>
            <person name="Li Y.L."/>
            <person name="Liu J."/>
            <person name="Zhang Y.H."/>
            <person name="Bao Z.M."/>
            <person name="Wang S."/>
        </authorList>
    </citation>
    <scope>NUCLEOTIDE SEQUENCE</scope>
</reference>
<dbReference type="GO" id="GO:0048039">
    <property type="term" value="F:ubiquinone binding"/>
    <property type="evidence" value="ECO:0007669"/>
    <property type="project" value="TreeGrafter"/>
</dbReference>
<name>A0A515MNR7_9BIVA</name>
<evidence type="ECO:0000256" key="10">
    <source>
        <dbReference type="ARBA" id="ARBA00022989"/>
    </source>
</evidence>
<dbReference type="GO" id="GO:0015990">
    <property type="term" value="P:electron transport coupled proton transport"/>
    <property type="evidence" value="ECO:0007669"/>
    <property type="project" value="TreeGrafter"/>
</dbReference>
<dbReference type="InterPro" id="IPR003918">
    <property type="entry name" value="NADH_UbQ_OxRdtase"/>
</dbReference>
<protein>
    <recommendedName>
        <fullName evidence="4 16">NADH-ubiquinone oxidoreductase chain 4</fullName>
        <ecNumber evidence="3 16">7.1.1.2</ecNumber>
    </recommendedName>
</protein>
<evidence type="ECO:0000256" key="6">
    <source>
        <dbReference type="ARBA" id="ARBA00022660"/>
    </source>
</evidence>
<geneLocation type="mitochondrion" evidence="18"/>
<feature type="transmembrane region" description="Helical" evidence="16">
    <location>
        <begin position="402"/>
        <end position="422"/>
    </location>
</feature>
<comment type="subcellular location">
    <subcellularLocation>
        <location evidence="1 16">Mitochondrion membrane</location>
        <topology evidence="1 16">Multi-pass membrane protein</topology>
    </subcellularLocation>
</comment>
<evidence type="ECO:0000256" key="1">
    <source>
        <dbReference type="ARBA" id="ARBA00004225"/>
    </source>
</evidence>
<evidence type="ECO:0000256" key="14">
    <source>
        <dbReference type="ARBA" id="ARBA00023136"/>
    </source>
</evidence>
<comment type="function">
    <text evidence="16">Core subunit of the mitochondrial membrane respiratory chain NADH dehydrogenase (Complex I) which catalyzes electron transfer from NADH through the respiratory chain, using ubiquinone as an electron acceptor. Essential for the catalytic activity and assembly of complex I.</text>
</comment>
<feature type="transmembrane region" description="Helical" evidence="16">
    <location>
        <begin position="6"/>
        <end position="34"/>
    </location>
</feature>
<dbReference type="GO" id="GO:0003954">
    <property type="term" value="F:NADH dehydrogenase activity"/>
    <property type="evidence" value="ECO:0007669"/>
    <property type="project" value="TreeGrafter"/>
</dbReference>
<comment type="similarity">
    <text evidence="2 16">Belongs to the complex I subunit 4 family.</text>
</comment>
<feature type="transmembrane region" description="Helical" evidence="16">
    <location>
        <begin position="328"/>
        <end position="346"/>
    </location>
</feature>
<dbReference type="EC" id="7.1.1.2" evidence="3 16"/>
<feature type="transmembrane region" description="Helical" evidence="16">
    <location>
        <begin position="258"/>
        <end position="280"/>
    </location>
</feature>
<feature type="transmembrane region" description="Helical" evidence="16">
    <location>
        <begin position="286"/>
        <end position="307"/>
    </location>
</feature>
<evidence type="ECO:0000256" key="9">
    <source>
        <dbReference type="ARBA" id="ARBA00022982"/>
    </source>
</evidence>
<dbReference type="PRINTS" id="PR01437">
    <property type="entry name" value="NUOXDRDTASE4"/>
</dbReference>
<feature type="transmembrane region" description="Helical" evidence="16">
    <location>
        <begin position="230"/>
        <end position="253"/>
    </location>
</feature>
<organism evidence="18">
    <name type="scientific">Spondylus violaceus</name>
    <dbReference type="NCBI Taxonomy" id="1163653"/>
    <lineage>
        <taxon>Eukaryota</taxon>
        <taxon>Metazoa</taxon>
        <taxon>Spiralia</taxon>
        <taxon>Lophotrochozoa</taxon>
        <taxon>Mollusca</taxon>
        <taxon>Bivalvia</taxon>
        <taxon>Autobranchia</taxon>
        <taxon>Pteriomorphia</taxon>
        <taxon>Pectinida</taxon>
        <taxon>Pectinoidea</taxon>
        <taxon>Spondylidae</taxon>
        <taxon>Spondylus</taxon>
    </lineage>
</organism>
<feature type="transmembrane region" description="Helical" evidence="16">
    <location>
        <begin position="165"/>
        <end position="190"/>
    </location>
</feature>
<comment type="catalytic activity">
    <reaction evidence="15 16">
        <text>a ubiquinone + NADH + 5 H(+)(in) = a ubiquinol + NAD(+) + 4 H(+)(out)</text>
        <dbReference type="Rhea" id="RHEA:29091"/>
        <dbReference type="Rhea" id="RHEA-COMP:9565"/>
        <dbReference type="Rhea" id="RHEA-COMP:9566"/>
        <dbReference type="ChEBI" id="CHEBI:15378"/>
        <dbReference type="ChEBI" id="CHEBI:16389"/>
        <dbReference type="ChEBI" id="CHEBI:17976"/>
        <dbReference type="ChEBI" id="CHEBI:57540"/>
        <dbReference type="ChEBI" id="CHEBI:57945"/>
        <dbReference type="EC" id="7.1.1.2"/>
    </reaction>
</comment>
<dbReference type="PANTHER" id="PTHR43507:SF20">
    <property type="entry name" value="NADH-UBIQUINONE OXIDOREDUCTASE CHAIN 4"/>
    <property type="match status" value="1"/>
</dbReference>